<evidence type="ECO:0000256" key="14">
    <source>
        <dbReference type="ARBA" id="ARBA00023128"/>
    </source>
</evidence>
<evidence type="ECO:0000256" key="15">
    <source>
        <dbReference type="ARBA" id="ARBA00023136"/>
    </source>
</evidence>
<reference evidence="20" key="1">
    <citation type="submission" date="2022-04" db="EMBL/GenBank/DDBJ databases">
        <title>Mitochondrial genome fragmentation occurred three times independently in menoponidae chewing lice.</title>
        <authorList>
            <person name="Dong Y."/>
            <person name="Shao R."/>
        </authorList>
    </citation>
    <scope>NUCLEOTIDE SEQUENCE</scope>
</reference>
<evidence type="ECO:0000256" key="16">
    <source>
        <dbReference type="ARBA" id="ARBA00049551"/>
    </source>
</evidence>
<keyword evidence="12 17" id="KW-0520">NAD</keyword>
<keyword evidence="13 17" id="KW-0830">Ubiquinone</keyword>
<evidence type="ECO:0000256" key="2">
    <source>
        <dbReference type="ARBA" id="ARBA00004225"/>
    </source>
</evidence>
<protein>
    <recommendedName>
        <fullName evidence="5 17">NADH-ubiquinone oxidoreductase chain 4</fullName>
        <ecNumber evidence="4 17">7.1.1.2</ecNumber>
    </recommendedName>
</protein>
<evidence type="ECO:0000313" key="20">
    <source>
        <dbReference type="EMBL" id="WIM51518.1"/>
    </source>
</evidence>
<accession>A0A9Y1YSE3</accession>
<keyword evidence="15 17" id="KW-0472">Membrane</keyword>
<dbReference type="InterPro" id="IPR003918">
    <property type="entry name" value="NADH_UbQ_OxRdtase"/>
</dbReference>
<dbReference type="InterPro" id="IPR001750">
    <property type="entry name" value="ND/Mrp_TM"/>
</dbReference>
<comment type="function">
    <text evidence="17">Core subunit of the mitochondrial membrane respiratory chain NADH dehydrogenase (Complex I) which catalyzes electron transfer from NADH through the respiratory chain, using ubiquinone as an electron acceptor. Essential for the catalytic activity and assembly of complex I.</text>
</comment>
<evidence type="ECO:0000256" key="17">
    <source>
        <dbReference type="RuleBase" id="RU003297"/>
    </source>
</evidence>
<dbReference type="GO" id="GO:0015990">
    <property type="term" value="P:electron transport coupled proton transport"/>
    <property type="evidence" value="ECO:0007669"/>
    <property type="project" value="TreeGrafter"/>
</dbReference>
<feature type="transmembrane region" description="Helical" evidence="17">
    <location>
        <begin position="208"/>
        <end position="228"/>
    </location>
</feature>
<evidence type="ECO:0000256" key="12">
    <source>
        <dbReference type="ARBA" id="ARBA00023027"/>
    </source>
</evidence>
<feature type="transmembrane region" description="Helical" evidence="17">
    <location>
        <begin position="134"/>
        <end position="154"/>
    </location>
</feature>
<comment type="similarity">
    <text evidence="3 17">Belongs to the complex I subunit 4 family.</text>
</comment>
<keyword evidence="7 17" id="KW-0679">Respiratory chain</keyword>
<evidence type="ECO:0000256" key="13">
    <source>
        <dbReference type="ARBA" id="ARBA00023075"/>
    </source>
</evidence>
<dbReference type="Pfam" id="PF01059">
    <property type="entry name" value="Oxidored_q5_N"/>
    <property type="match status" value="1"/>
</dbReference>
<feature type="transmembrane region" description="Helical" evidence="17">
    <location>
        <begin position="413"/>
        <end position="433"/>
    </location>
</feature>
<evidence type="ECO:0000256" key="8">
    <source>
        <dbReference type="ARBA" id="ARBA00022692"/>
    </source>
</evidence>
<dbReference type="EC" id="7.1.1.2" evidence="4 17"/>
<feature type="transmembrane region" description="Helical" evidence="17">
    <location>
        <begin position="234"/>
        <end position="256"/>
    </location>
</feature>
<feature type="transmembrane region" description="Helical" evidence="17">
    <location>
        <begin position="55"/>
        <end position="72"/>
    </location>
</feature>
<dbReference type="PANTHER" id="PTHR43507:SF20">
    <property type="entry name" value="NADH-UBIQUINONE OXIDOREDUCTASE CHAIN 4"/>
    <property type="match status" value="1"/>
</dbReference>
<name>A0A9Y1YSE3_9NEOP</name>
<evidence type="ECO:0000256" key="7">
    <source>
        <dbReference type="ARBA" id="ARBA00022660"/>
    </source>
</evidence>
<comment type="subcellular location">
    <subcellularLocation>
        <location evidence="2 17">Mitochondrion membrane</location>
        <topology evidence="2 17">Multi-pass membrane protein</topology>
    </subcellularLocation>
</comment>
<evidence type="ECO:0000256" key="4">
    <source>
        <dbReference type="ARBA" id="ARBA00012944"/>
    </source>
</evidence>
<feature type="transmembrane region" description="Helical" evidence="17">
    <location>
        <begin position="12"/>
        <end position="35"/>
    </location>
</feature>
<comment type="catalytic activity">
    <reaction evidence="16 17">
        <text>a ubiquinone + NADH + 5 H(+)(in) = a ubiquinol + NAD(+) + 4 H(+)(out)</text>
        <dbReference type="Rhea" id="RHEA:29091"/>
        <dbReference type="Rhea" id="RHEA-COMP:9565"/>
        <dbReference type="Rhea" id="RHEA-COMP:9566"/>
        <dbReference type="ChEBI" id="CHEBI:15378"/>
        <dbReference type="ChEBI" id="CHEBI:16389"/>
        <dbReference type="ChEBI" id="CHEBI:17976"/>
        <dbReference type="ChEBI" id="CHEBI:57540"/>
        <dbReference type="ChEBI" id="CHEBI:57945"/>
        <dbReference type="EC" id="7.1.1.2"/>
    </reaction>
</comment>
<keyword evidence="8 17" id="KW-0812">Transmembrane</keyword>
<dbReference type="GO" id="GO:0031966">
    <property type="term" value="C:mitochondrial membrane"/>
    <property type="evidence" value="ECO:0007669"/>
    <property type="project" value="UniProtKB-SubCell"/>
</dbReference>
<evidence type="ECO:0000256" key="11">
    <source>
        <dbReference type="ARBA" id="ARBA00022989"/>
    </source>
</evidence>
<feature type="domain" description="NADH:quinone oxidoreductase/Mrp antiporter transmembrane" evidence="18">
    <location>
        <begin position="101"/>
        <end position="378"/>
    </location>
</feature>
<feature type="transmembrane region" description="Helical" evidence="17">
    <location>
        <begin position="84"/>
        <end position="100"/>
    </location>
</feature>
<keyword evidence="14 17" id="KW-0496">Mitochondrion</keyword>
<gene>
    <name evidence="20" type="primary">nad4</name>
</gene>
<feature type="transmembrane region" description="Helical" evidence="17">
    <location>
        <begin position="286"/>
        <end position="307"/>
    </location>
</feature>
<feature type="transmembrane region" description="Helical" evidence="17">
    <location>
        <begin position="367"/>
        <end position="393"/>
    </location>
</feature>
<evidence type="ECO:0000256" key="9">
    <source>
        <dbReference type="ARBA" id="ARBA00022967"/>
    </source>
</evidence>
<dbReference type="GO" id="GO:0042773">
    <property type="term" value="P:ATP synthesis coupled electron transport"/>
    <property type="evidence" value="ECO:0007669"/>
    <property type="project" value="InterPro"/>
</dbReference>
<dbReference type="GO" id="GO:0048039">
    <property type="term" value="F:ubiquinone binding"/>
    <property type="evidence" value="ECO:0007669"/>
    <property type="project" value="TreeGrafter"/>
</dbReference>
<dbReference type="EMBL" id="ON204018">
    <property type="protein sequence ID" value="WIM51518.1"/>
    <property type="molecule type" value="Genomic_DNA"/>
</dbReference>
<evidence type="ECO:0000256" key="1">
    <source>
        <dbReference type="ARBA" id="ARBA00003257"/>
    </source>
</evidence>
<dbReference type="Pfam" id="PF00361">
    <property type="entry name" value="Proton_antipo_M"/>
    <property type="match status" value="1"/>
</dbReference>
<dbReference type="InterPro" id="IPR000260">
    <property type="entry name" value="NADH4_N"/>
</dbReference>
<dbReference type="GO" id="GO:0003954">
    <property type="term" value="F:NADH dehydrogenase activity"/>
    <property type="evidence" value="ECO:0007669"/>
    <property type="project" value="TreeGrafter"/>
</dbReference>
<keyword evidence="10 17" id="KW-0249">Electron transport</keyword>
<evidence type="ECO:0000256" key="6">
    <source>
        <dbReference type="ARBA" id="ARBA00022448"/>
    </source>
</evidence>
<dbReference type="GO" id="GO:0008137">
    <property type="term" value="F:NADH dehydrogenase (ubiquinone) activity"/>
    <property type="evidence" value="ECO:0007669"/>
    <property type="project" value="UniProtKB-UniRule"/>
</dbReference>
<keyword evidence="9" id="KW-1278">Translocase</keyword>
<feature type="transmembrane region" description="Helical" evidence="17">
    <location>
        <begin position="328"/>
        <end position="347"/>
    </location>
</feature>
<dbReference type="PRINTS" id="PR01437">
    <property type="entry name" value="NUOXDRDTASE4"/>
</dbReference>
<evidence type="ECO:0000259" key="19">
    <source>
        <dbReference type="Pfam" id="PF01059"/>
    </source>
</evidence>
<keyword evidence="11 17" id="KW-1133">Transmembrane helix</keyword>
<sequence length="434" mass="50321">MLMLCFFLVPCWNMCYLLVSEMILLFLIFGTSLIFFSWDFPQMINPFFFFDKMSLYLSLMTLWISFLMIMTLSNFDSKEKKKGGLFLICTLMLVLVVMFLSMNTIFFFSMFELSMIPTMLLILGWGYQPERLEAFFNFFYFTSIPSMPLLVYLLSGNVPTMMLIIDPAKMTLNFFFFLLFTVFLVKIPLFFAHFWLPKAHVEAPVAGSMILAGILLKMGGYGLIRFINYSSYSLAHYLIMSISSLGMIMTCFMCLLSPDMKMIVAYSSVSHMNFMITGVFTEKNIIMFGSLLMMLSHALSSSGMFYLCDVMYKRTGSRSLFMNKSSTILCPMISFWWIIFCVINMAFPFTPGNLSELFIGTVLVKVFSFMMVLILIFYFFLSAYYSIFIYYMVNHGSSNNEILFMPLNTKENLVLISHFIPCIFLTIISYTMFL</sequence>
<dbReference type="AlphaFoldDB" id="A0A9Y1YSE3"/>
<evidence type="ECO:0000259" key="18">
    <source>
        <dbReference type="Pfam" id="PF00361"/>
    </source>
</evidence>
<dbReference type="PANTHER" id="PTHR43507">
    <property type="entry name" value="NADH-UBIQUINONE OXIDOREDUCTASE CHAIN 4"/>
    <property type="match status" value="1"/>
</dbReference>
<evidence type="ECO:0000256" key="5">
    <source>
        <dbReference type="ARBA" id="ARBA00021006"/>
    </source>
</evidence>
<feature type="transmembrane region" description="Helical" evidence="17">
    <location>
        <begin position="174"/>
        <end position="196"/>
    </location>
</feature>
<proteinExistence type="inferred from homology"/>
<evidence type="ECO:0000256" key="3">
    <source>
        <dbReference type="ARBA" id="ARBA00009025"/>
    </source>
</evidence>
<feature type="domain" description="NADH:ubiquinone oxidoreductase chain 4 N-terminal" evidence="19">
    <location>
        <begin position="1"/>
        <end position="97"/>
    </location>
</feature>
<comment type="function">
    <text evidence="1">Core subunit of the mitochondrial membrane respiratory chain NADH dehydrogenase (Complex I) that is believed to belong to the minimal assembly required for catalysis. Complex I functions in the transfer of electrons from NADH to the respiratory chain. The immediate electron acceptor for the enzyme is believed to be ubiquinone.</text>
</comment>
<geneLocation type="mitochondrion" evidence="20"/>
<evidence type="ECO:0000256" key="10">
    <source>
        <dbReference type="ARBA" id="ARBA00022982"/>
    </source>
</evidence>
<organism evidence="20">
    <name type="scientific">Colpocephalum eucarenum</name>
    <dbReference type="NCBI Taxonomy" id="2965266"/>
    <lineage>
        <taxon>Eukaryota</taxon>
        <taxon>Metazoa</taxon>
        <taxon>Ecdysozoa</taxon>
        <taxon>Arthropoda</taxon>
        <taxon>Hexapoda</taxon>
        <taxon>Insecta</taxon>
        <taxon>Pterygota</taxon>
        <taxon>Neoptera</taxon>
        <taxon>Paraneoptera</taxon>
        <taxon>Psocodea</taxon>
        <taxon>Troctomorpha</taxon>
        <taxon>Phthiraptera</taxon>
        <taxon>Amblycera</taxon>
        <taxon>Menoponidae</taxon>
        <taxon>Colpocephalum</taxon>
    </lineage>
</organism>
<keyword evidence="6 17" id="KW-0813">Transport</keyword>